<dbReference type="EMBL" id="MGEF01000038">
    <property type="protein sequence ID" value="OGL78155.1"/>
    <property type="molecule type" value="Genomic_DNA"/>
</dbReference>
<evidence type="ECO:0000313" key="2">
    <source>
        <dbReference type="Proteomes" id="UP000176604"/>
    </source>
</evidence>
<dbReference type="Proteomes" id="UP000176604">
    <property type="component" value="Unassembled WGS sequence"/>
</dbReference>
<gene>
    <name evidence="1" type="ORF">A3J43_01735</name>
</gene>
<proteinExistence type="predicted"/>
<dbReference type="AlphaFoldDB" id="A0A1F7UIN8"/>
<evidence type="ECO:0000313" key="1">
    <source>
        <dbReference type="EMBL" id="OGL78155.1"/>
    </source>
</evidence>
<name>A0A1F7UIN8_9BACT</name>
<organism evidence="1 2">
    <name type="scientific">Candidatus Uhrbacteria bacterium RIFCSPHIGHO2_12_FULL_54_23</name>
    <dbReference type="NCBI Taxonomy" id="1802397"/>
    <lineage>
        <taxon>Bacteria</taxon>
        <taxon>Candidatus Uhriibacteriota</taxon>
    </lineage>
</organism>
<sequence length="166" mass="19037">MGNNWWEVTFVTFSISFDKSDVDWVREHVLDHGFGNRFSALAHDAPKTQALLETLESVAPLGKLLECFTHHFCFHRVRLDIMRLEIVRVADGRKSWPLSAPEFLPDPAFDVFGEVVAVIFRLPERHLQHEQPLRSWLKPECREAQRSNLSNVYGVDDEATVHGVTG</sequence>
<protein>
    <submittedName>
        <fullName evidence="1">Uncharacterized protein</fullName>
    </submittedName>
</protein>
<comment type="caution">
    <text evidence="1">The sequence shown here is derived from an EMBL/GenBank/DDBJ whole genome shotgun (WGS) entry which is preliminary data.</text>
</comment>
<reference evidence="1 2" key="1">
    <citation type="journal article" date="2016" name="Nat. Commun.">
        <title>Thousands of microbial genomes shed light on interconnected biogeochemical processes in an aquifer system.</title>
        <authorList>
            <person name="Anantharaman K."/>
            <person name="Brown C.T."/>
            <person name="Hug L.A."/>
            <person name="Sharon I."/>
            <person name="Castelle C.J."/>
            <person name="Probst A.J."/>
            <person name="Thomas B.C."/>
            <person name="Singh A."/>
            <person name="Wilkins M.J."/>
            <person name="Karaoz U."/>
            <person name="Brodie E.L."/>
            <person name="Williams K.H."/>
            <person name="Hubbard S.S."/>
            <person name="Banfield J.F."/>
        </authorList>
    </citation>
    <scope>NUCLEOTIDE SEQUENCE [LARGE SCALE GENOMIC DNA]</scope>
</reference>
<accession>A0A1F7UIN8</accession>